<evidence type="ECO:0000313" key="3">
    <source>
        <dbReference type="Proteomes" id="UP000219327"/>
    </source>
</evidence>
<sequence>MNPEMIKTELLVIGLESTTRAQTVADDVHAQGETAHQLNLPGQIPNQTDSGTHLIVLWNWHPENDFQAMTAVAVSEAGELPEQCRAYRFSMCEYAVFPIAGQMPDLVEPWEEIGAWYPEGMDANTTTIRKYYDAQRTGEIWIPMEPHLKPELLDSGVDA</sequence>
<feature type="domain" description="Integron-associated effector binding protein" evidence="1">
    <location>
        <begin position="28"/>
        <end position="143"/>
    </location>
</feature>
<dbReference type="InterPro" id="IPR011256">
    <property type="entry name" value="Reg_factor_effector_dom_sf"/>
</dbReference>
<evidence type="ECO:0000313" key="2">
    <source>
        <dbReference type="EMBL" id="PDH36962.1"/>
    </source>
</evidence>
<reference evidence="2 3" key="1">
    <citation type="submission" date="2017-08" db="EMBL/GenBank/DDBJ databases">
        <title>Fine stratification of microbial communities through a metagenomic profile of the photic zone.</title>
        <authorList>
            <person name="Haro-Moreno J.M."/>
            <person name="Lopez-Perez M."/>
            <person name="De La Torre J."/>
            <person name="Picazo A."/>
            <person name="Camacho A."/>
            <person name="Rodriguez-Valera F."/>
        </authorList>
    </citation>
    <scope>NUCLEOTIDE SEQUENCE [LARGE SCALE GENOMIC DNA]</scope>
    <source>
        <strain evidence="2">MED-G24</strain>
    </source>
</reference>
<dbReference type="Proteomes" id="UP000219327">
    <property type="component" value="Unassembled WGS sequence"/>
</dbReference>
<dbReference type="InterPro" id="IPR029441">
    <property type="entry name" value="Cass2"/>
</dbReference>
<proteinExistence type="predicted"/>
<comment type="caution">
    <text evidence="2">The sequence shown here is derived from an EMBL/GenBank/DDBJ whole genome shotgun (WGS) entry which is preliminary data.</text>
</comment>
<evidence type="ECO:0000259" key="1">
    <source>
        <dbReference type="Pfam" id="PF14526"/>
    </source>
</evidence>
<organism evidence="2 3">
    <name type="scientific">OM182 bacterium MED-G24</name>
    <dbReference type="NCBI Taxonomy" id="1986255"/>
    <lineage>
        <taxon>Bacteria</taxon>
        <taxon>Pseudomonadati</taxon>
        <taxon>Pseudomonadota</taxon>
        <taxon>Gammaproteobacteria</taxon>
        <taxon>OMG group</taxon>
        <taxon>OM182 clade</taxon>
    </lineage>
</organism>
<dbReference type="AlphaFoldDB" id="A0A2A5WKK4"/>
<name>A0A2A5WKK4_9GAMM</name>
<protein>
    <recommendedName>
        <fullName evidence="1">Integron-associated effector binding protein domain-containing protein</fullName>
    </recommendedName>
</protein>
<gene>
    <name evidence="2" type="ORF">CNE99_08745</name>
</gene>
<dbReference type="Gene3D" id="3.20.80.10">
    <property type="entry name" value="Regulatory factor, effector binding domain"/>
    <property type="match status" value="1"/>
</dbReference>
<dbReference type="SUPFAM" id="SSF55136">
    <property type="entry name" value="Probable bacterial effector-binding domain"/>
    <property type="match status" value="1"/>
</dbReference>
<accession>A0A2A5WKK4</accession>
<dbReference type="EMBL" id="NTKD01000055">
    <property type="protein sequence ID" value="PDH36962.1"/>
    <property type="molecule type" value="Genomic_DNA"/>
</dbReference>
<dbReference type="Pfam" id="PF14526">
    <property type="entry name" value="Cass2"/>
    <property type="match status" value="1"/>
</dbReference>